<dbReference type="PROSITE" id="PS50990">
    <property type="entry name" value="PEPTIDASE_C39"/>
    <property type="match status" value="1"/>
</dbReference>
<dbReference type="AlphaFoldDB" id="A0A5S3ZAM8"/>
<comment type="subcellular location">
    <subcellularLocation>
        <location evidence="1">Cell membrane</location>
        <topology evidence="1">Multi-pass membrane protein</topology>
    </subcellularLocation>
</comment>
<organism evidence="12 13">
    <name type="scientific">Pseudoalteromonas ruthenica</name>
    <dbReference type="NCBI Taxonomy" id="151081"/>
    <lineage>
        <taxon>Bacteria</taxon>
        <taxon>Pseudomonadati</taxon>
        <taxon>Pseudomonadota</taxon>
        <taxon>Gammaproteobacteria</taxon>
        <taxon>Alteromonadales</taxon>
        <taxon>Pseudoalteromonadaceae</taxon>
        <taxon>Pseudoalteromonas</taxon>
    </lineage>
</organism>
<evidence type="ECO:0000259" key="11">
    <source>
        <dbReference type="PROSITE" id="PS50990"/>
    </source>
</evidence>
<keyword evidence="7 8" id="KW-0472">Membrane</keyword>
<keyword evidence="5" id="KW-0067">ATP-binding</keyword>
<dbReference type="PANTHER" id="PTHR43394">
    <property type="entry name" value="ATP-DEPENDENT PERMEASE MDL1, MITOCHONDRIAL"/>
    <property type="match status" value="1"/>
</dbReference>
<dbReference type="Gene3D" id="3.40.50.300">
    <property type="entry name" value="P-loop containing nucleotide triphosphate hydrolases"/>
    <property type="match status" value="1"/>
</dbReference>
<sequence>MINSIKSLIKKNIFSYQSQRLTPHADRQLRKNDCGISVIKTLCNLAGVNAPRSEIQDSIRLTEGGMWFDELKVSLENYGFDLKYKLLDHTQSQSKAIAEACPCVAMIDQGLLNHYIYIHKVIGDYACVMDPAEGKFSMILLETIVEKLARSKVRVDEALTNAFLEQQIEIFAQQELSTPIDIPNDIEEKTKLYGKIKYINWLEKHTGFGSKSKKSDFVRTILSGVDEKLVPSRFRVFRIKEEKLISKSPVLLTVKGMPVKEQVKSEQLENASPISKLFNLIYTKPDLRSRLWVFIFSGFIASIIAYVAIYANQILIDEVLPKRNLTFLYVFASVLVFTKLFELGFQLLTNFMEVNFTQVLDKTIYRSFSSALLRMSNESLGTYTRGDLSQRTNELFRIKKVIKQYITNVLITFISVLLSLLMAVLYSPEVALVFVVVGSLFWLLLRHASHIIKSLESLNFVEKSNLINNTIESIEGHRVIKRYGLENRVEDEQNSDAESFFSVQRKTIIMRYVLSFTPKVCTVIGTICVILIAGKAHIISGELTMGQVFTLISLSETCFSGLKKILITMLSIQEQSVTIERFFDLIIDYENYNIKTVNSLTEEQKVTQLTIKNLEFKYPGRNFKLDIPELEFNIGDKILLDGTNGAGKSTLLAIISNSLSLGVQGQITYISKSGYFLREHEFSKRICMVRAEDKIFNDTLQYNICFRRGESNLNIYNMAKQIGADDFINGFDLSIDSIINESASELSTGQKRKILILRALFTDADIYIFDEIFRGIDNDSKQKIANTITNLLSDKIIIYTTHEIIPELRINRHLELNKGSIKQLKIKPNMACNDYTQEENYG</sequence>
<comment type="caution">
    <text evidence="12">The sequence shown here is derived from an EMBL/GenBank/DDBJ whole genome shotgun (WGS) entry which is preliminary data.</text>
</comment>
<evidence type="ECO:0000313" key="12">
    <source>
        <dbReference type="EMBL" id="TMP89010.1"/>
    </source>
</evidence>
<protein>
    <recommendedName>
        <fullName evidence="14">ABC transporter ATP-binding protein</fullName>
    </recommendedName>
</protein>
<dbReference type="PANTHER" id="PTHR43394:SF1">
    <property type="entry name" value="ATP-BINDING CASSETTE SUB-FAMILY B MEMBER 10, MITOCHONDRIAL"/>
    <property type="match status" value="1"/>
</dbReference>
<dbReference type="InterPro" id="IPR039421">
    <property type="entry name" value="Type_1_exporter"/>
</dbReference>
<feature type="transmembrane region" description="Helical" evidence="8">
    <location>
        <begin position="430"/>
        <end position="445"/>
    </location>
</feature>
<dbReference type="InterPro" id="IPR027417">
    <property type="entry name" value="P-loop_NTPase"/>
</dbReference>
<dbReference type="GO" id="GO:0008233">
    <property type="term" value="F:peptidase activity"/>
    <property type="evidence" value="ECO:0007669"/>
    <property type="project" value="InterPro"/>
</dbReference>
<dbReference type="GO" id="GO:0016887">
    <property type="term" value="F:ATP hydrolysis activity"/>
    <property type="evidence" value="ECO:0007669"/>
    <property type="project" value="InterPro"/>
</dbReference>
<evidence type="ECO:0000256" key="3">
    <source>
        <dbReference type="ARBA" id="ARBA00022741"/>
    </source>
</evidence>
<dbReference type="Pfam" id="PF03412">
    <property type="entry name" value="Peptidase_C39"/>
    <property type="match status" value="1"/>
</dbReference>
<feature type="domain" description="ABC transmembrane type-1" evidence="10">
    <location>
        <begin position="292"/>
        <end position="574"/>
    </location>
</feature>
<dbReference type="GO" id="GO:0006508">
    <property type="term" value="P:proteolysis"/>
    <property type="evidence" value="ECO:0007669"/>
    <property type="project" value="InterPro"/>
</dbReference>
<dbReference type="Pfam" id="PF00005">
    <property type="entry name" value="ABC_tran"/>
    <property type="match status" value="1"/>
</dbReference>
<reference evidence="12 13" key="1">
    <citation type="submission" date="2017-12" db="EMBL/GenBank/DDBJ databases">
        <authorList>
            <person name="Paulsen S."/>
            <person name="Gram L.K."/>
        </authorList>
    </citation>
    <scope>NUCLEOTIDE SEQUENCE [LARGE SCALE GENOMIC DNA]</scope>
    <source>
        <strain evidence="12 13">S2897</strain>
    </source>
</reference>
<name>A0A5S3ZAM8_9GAMM</name>
<dbReference type="InterPro" id="IPR003593">
    <property type="entry name" value="AAA+_ATPase"/>
</dbReference>
<dbReference type="InterPro" id="IPR003439">
    <property type="entry name" value="ABC_transporter-like_ATP-bd"/>
</dbReference>
<evidence type="ECO:0000256" key="8">
    <source>
        <dbReference type="SAM" id="Phobius"/>
    </source>
</evidence>
<gene>
    <name evidence="12" type="ORF">CWC05_01250</name>
</gene>
<dbReference type="SUPFAM" id="SSF52540">
    <property type="entry name" value="P-loop containing nucleoside triphosphate hydrolases"/>
    <property type="match status" value="1"/>
</dbReference>
<dbReference type="PROSITE" id="PS50893">
    <property type="entry name" value="ABC_TRANSPORTER_2"/>
    <property type="match status" value="1"/>
</dbReference>
<dbReference type="InterPro" id="IPR036640">
    <property type="entry name" value="ABC1_TM_sf"/>
</dbReference>
<evidence type="ECO:0000256" key="7">
    <source>
        <dbReference type="ARBA" id="ARBA00023136"/>
    </source>
</evidence>
<dbReference type="Proteomes" id="UP000305874">
    <property type="component" value="Unassembled WGS sequence"/>
</dbReference>
<dbReference type="InterPro" id="IPR005074">
    <property type="entry name" value="Peptidase_C39"/>
</dbReference>
<evidence type="ECO:0000256" key="2">
    <source>
        <dbReference type="ARBA" id="ARBA00022692"/>
    </source>
</evidence>
<dbReference type="Gene3D" id="1.20.1560.10">
    <property type="entry name" value="ABC transporter type 1, transmembrane domain"/>
    <property type="match status" value="1"/>
</dbReference>
<dbReference type="GO" id="GO:0015421">
    <property type="term" value="F:ABC-type oligopeptide transporter activity"/>
    <property type="evidence" value="ECO:0007669"/>
    <property type="project" value="TreeGrafter"/>
</dbReference>
<feature type="domain" description="Peptidase C39" evidence="11">
    <location>
        <begin position="28"/>
        <end position="155"/>
    </location>
</feature>
<dbReference type="EMBL" id="PNCG01000001">
    <property type="protein sequence ID" value="TMP89010.1"/>
    <property type="molecule type" value="Genomic_DNA"/>
</dbReference>
<evidence type="ECO:0000313" key="13">
    <source>
        <dbReference type="Proteomes" id="UP000305874"/>
    </source>
</evidence>
<keyword evidence="4" id="KW-0378">Hydrolase</keyword>
<evidence type="ECO:0008006" key="14">
    <source>
        <dbReference type="Google" id="ProtNLM"/>
    </source>
</evidence>
<keyword evidence="3" id="KW-0547">Nucleotide-binding</keyword>
<feature type="transmembrane region" description="Helical" evidence="8">
    <location>
        <begin position="291"/>
        <end position="315"/>
    </location>
</feature>
<dbReference type="SUPFAM" id="SSF90123">
    <property type="entry name" value="ABC transporter transmembrane region"/>
    <property type="match status" value="1"/>
</dbReference>
<keyword evidence="2 8" id="KW-0812">Transmembrane</keyword>
<feature type="transmembrane region" description="Helical" evidence="8">
    <location>
        <begin position="405"/>
        <end position="424"/>
    </location>
</feature>
<dbReference type="GO" id="GO:0005524">
    <property type="term" value="F:ATP binding"/>
    <property type="evidence" value="ECO:0007669"/>
    <property type="project" value="UniProtKB-KW"/>
</dbReference>
<dbReference type="RefSeq" id="WP_138547120.1">
    <property type="nucleotide sequence ID" value="NZ_PNCG01000001.1"/>
</dbReference>
<dbReference type="Gene3D" id="3.90.70.10">
    <property type="entry name" value="Cysteine proteinases"/>
    <property type="match status" value="1"/>
</dbReference>
<evidence type="ECO:0000256" key="4">
    <source>
        <dbReference type="ARBA" id="ARBA00022801"/>
    </source>
</evidence>
<dbReference type="PROSITE" id="PS50929">
    <property type="entry name" value="ABC_TM1F"/>
    <property type="match status" value="1"/>
</dbReference>
<accession>A0A5S3ZAM8</accession>
<proteinExistence type="predicted"/>
<keyword evidence="6 8" id="KW-1133">Transmembrane helix</keyword>
<evidence type="ECO:0000256" key="1">
    <source>
        <dbReference type="ARBA" id="ARBA00004651"/>
    </source>
</evidence>
<dbReference type="Pfam" id="PF00664">
    <property type="entry name" value="ABC_membrane"/>
    <property type="match status" value="1"/>
</dbReference>
<feature type="domain" description="ABC transporter" evidence="9">
    <location>
        <begin position="609"/>
        <end position="839"/>
    </location>
</feature>
<evidence type="ECO:0000256" key="5">
    <source>
        <dbReference type="ARBA" id="ARBA00022840"/>
    </source>
</evidence>
<dbReference type="InterPro" id="IPR011527">
    <property type="entry name" value="ABC1_TM_dom"/>
</dbReference>
<evidence type="ECO:0000259" key="10">
    <source>
        <dbReference type="PROSITE" id="PS50929"/>
    </source>
</evidence>
<dbReference type="SMART" id="SM00382">
    <property type="entry name" value="AAA"/>
    <property type="match status" value="1"/>
</dbReference>
<evidence type="ECO:0000259" key="9">
    <source>
        <dbReference type="PROSITE" id="PS50893"/>
    </source>
</evidence>
<dbReference type="GO" id="GO:0005886">
    <property type="term" value="C:plasma membrane"/>
    <property type="evidence" value="ECO:0007669"/>
    <property type="project" value="UniProtKB-SubCell"/>
</dbReference>
<feature type="transmembrane region" description="Helical" evidence="8">
    <location>
        <begin position="327"/>
        <end position="348"/>
    </location>
</feature>
<reference evidence="13" key="2">
    <citation type="submission" date="2019-06" db="EMBL/GenBank/DDBJ databases">
        <title>Co-occurence of chitin degradation, pigmentation and bioactivity in marine Pseudoalteromonas.</title>
        <authorList>
            <person name="Sonnenschein E.C."/>
            <person name="Bech P.K."/>
        </authorList>
    </citation>
    <scope>NUCLEOTIDE SEQUENCE [LARGE SCALE GENOMIC DNA]</scope>
    <source>
        <strain evidence="13">S2897</strain>
    </source>
</reference>
<evidence type="ECO:0000256" key="6">
    <source>
        <dbReference type="ARBA" id="ARBA00022989"/>
    </source>
</evidence>
<feature type="transmembrane region" description="Helical" evidence="8">
    <location>
        <begin position="512"/>
        <end position="534"/>
    </location>
</feature>